<feature type="region of interest" description="Disordered" evidence="1">
    <location>
        <begin position="32"/>
        <end position="88"/>
    </location>
</feature>
<dbReference type="Gene3D" id="4.10.240.10">
    <property type="entry name" value="Zn(2)-C6 fungal-type DNA-binding domain"/>
    <property type="match status" value="1"/>
</dbReference>
<dbReference type="eggNOG" id="ENOG502S235">
    <property type="taxonomic scope" value="Eukaryota"/>
</dbReference>
<dbReference type="GO" id="GO:0000981">
    <property type="term" value="F:DNA-binding transcription factor activity, RNA polymerase II-specific"/>
    <property type="evidence" value="ECO:0007669"/>
    <property type="project" value="InterPro"/>
</dbReference>
<feature type="compositionally biased region" description="Polar residues" evidence="1">
    <location>
        <begin position="52"/>
        <end position="64"/>
    </location>
</feature>
<dbReference type="OrthoDB" id="4036575at2759"/>
<evidence type="ECO:0000313" key="2">
    <source>
        <dbReference type="EMBL" id="AET40515.1"/>
    </source>
</evidence>
<reference evidence="3" key="1">
    <citation type="journal article" date="2012" name="G3 (Bethesda)">
        <title>Pichia sorbitophila, an interspecies yeast hybrid reveals early steps of genome resolution following polyploidization.</title>
        <authorList>
            <person name="Leh Louis V."/>
            <person name="Despons L."/>
            <person name="Friedrich A."/>
            <person name="Martin T."/>
            <person name="Durrens P."/>
            <person name="Casaregola S."/>
            <person name="Neuveglise C."/>
            <person name="Fairhead C."/>
            <person name="Marck C."/>
            <person name="Cruz J.A."/>
            <person name="Straub M.L."/>
            <person name="Kugler V."/>
            <person name="Sacerdot C."/>
            <person name="Uzunov Z."/>
            <person name="Thierry A."/>
            <person name="Weiss S."/>
            <person name="Bleykasten C."/>
            <person name="De Montigny J."/>
            <person name="Jacques N."/>
            <person name="Jung P."/>
            <person name="Lemaire M."/>
            <person name="Mallet S."/>
            <person name="Morel G."/>
            <person name="Richard G.F."/>
            <person name="Sarkar A."/>
            <person name="Savel G."/>
            <person name="Schacherer J."/>
            <person name="Seret M.L."/>
            <person name="Talla E."/>
            <person name="Samson G."/>
            <person name="Jubin C."/>
            <person name="Poulain J."/>
            <person name="Vacherie B."/>
            <person name="Barbe V."/>
            <person name="Pelletier E."/>
            <person name="Sherman D.J."/>
            <person name="Westhof E."/>
            <person name="Weissenbach J."/>
            <person name="Baret P.V."/>
            <person name="Wincker P."/>
            <person name="Gaillardin C."/>
            <person name="Dujon B."/>
            <person name="Souciet J.L."/>
        </authorList>
    </citation>
    <scope>NUCLEOTIDE SEQUENCE [LARGE SCALE GENOMIC DNA]</scope>
    <source>
        <strain evidence="3">CBS 270.75 / DBVPG 7215 / KCTC 17166 / NRRL Y-17582</strain>
    </source>
</reference>
<gene>
    <name evidence="2" type="ordered locus">Ecym_6122</name>
</gene>
<keyword evidence="3" id="KW-1185">Reference proteome</keyword>
<dbReference type="InterPro" id="IPR001138">
    <property type="entry name" value="Zn2Cys6_DnaBD"/>
</dbReference>
<evidence type="ECO:0000256" key="1">
    <source>
        <dbReference type="SAM" id="MobiDB-lite"/>
    </source>
</evidence>
<name>G8JV36_ERECY</name>
<evidence type="ECO:0008006" key="4">
    <source>
        <dbReference type="Google" id="ProtNLM"/>
    </source>
</evidence>
<sequence length="387" mass="41756">MSSSIAINNHHADKSLPPLLLLPSVIHFEAHQGQSGGGGAGYDGGGGYDGATTPTSSYDSTMLHNDNDNDNNNNNNKPRSPYSESSNTSLSLERLALLAISKNEQFSSYPNDSYYNPRLSQKVLLQQQGSQEMHADHVPGAVMAAAGGGGGGPASISGGHSDRTTVTSLDTRSITPNAARSVLHYGASYNTPRSPESTRGVSVSPLMAHSNTNNGGGGFQSSEDCRRTSTPPPSSSHHQEPTVIAASKYKRQRTGPSCDICRSKKIKCDATISILFQDASVTSLFNNLLHSEVDIGELGMDWVSQIPEDIKQALLTKELTLLKHVDKLIAFKPCTSCFRRKNCFCTFSKGFTRADINVFTNLCIKSGQRDSIDQFNLNDYRNCGYQI</sequence>
<dbReference type="HOGENOM" id="CLU_051216_0_0_1"/>
<evidence type="ECO:0000313" key="3">
    <source>
        <dbReference type="Proteomes" id="UP000006790"/>
    </source>
</evidence>
<dbReference type="KEGG" id="erc:Ecym_6122"/>
<dbReference type="GO" id="GO:0008270">
    <property type="term" value="F:zinc ion binding"/>
    <property type="evidence" value="ECO:0007669"/>
    <property type="project" value="InterPro"/>
</dbReference>
<dbReference type="GeneID" id="11468887"/>
<dbReference type="SUPFAM" id="SSF57701">
    <property type="entry name" value="Zn2/Cys6 DNA-binding domain"/>
    <property type="match status" value="1"/>
</dbReference>
<dbReference type="AlphaFoldDB" id="G8JV36"/>
<dbReference type="OMA" id="NDYRNCG"/>
<dbReference type="Proteomes" id="UP000006790">
    <property type="component" value="Chromosome 6"/>
</dbReference>
<feature type="compositionally biased region" description="Gly residues" evidence="1">
    <location>
        <begin position="34"/>
        <end position="49"/>
    </location>
</feature>
<dbReference type="CDD" id="cd00067">
    <property type="entry name" value="GAL4"/>
    <property type="match status" value="1"/>
</dbReference>
<dbReference type="EMBL" id="CP002502">
    <property type="protein sequence ID" value="AET40515.1"/>
    <property type="molecule type" value="Genomic_DNA"/>
</dbReference>
<protein>
    <recommendedName>
        <fullName evidence="4">Zn(2)-C6 fungal-type domain-containing protein</fullName>
    </recommendedName>
</protein>
<accession>G8JV36</accession>
<dbReference type="InterPro" id="IPR036864">
    <property type="entry name" value="Zn2-C6_fun-type_DNA-bd_sf"/>
</dbReference>
<dbReference type="RefSeq" id="XP_003647332.1">
    <property type="nucleotide sequence ID" value="XM_003647284.1"/>
</dbReference>
<feature type="compositionally biased region" description="Polar residues" evidence="1">
    <location>
        <begin position="188"/>
        <end position="201"/>
    </location>
</feature>
<feature type="region of interest" description="Disordered" evidence="1">
    <location>
        <begin position="187"/>
        <end position="242"/>
    </location>
</feature>
<organism evidence="2 3">
    <name type="scientific">Eremothecium cymbalariae (strain CBS 270.75 / DBVPG 7215 / KCTC 17166 / NRRL Y-17582)</name>
    <name type="common">Yeast</name>
    <dbReference type="NCBI Taxonomy" id="931890"/>
    <lineage>
        <taxon>Eukaryota</taxon>
        <taxon>Fungi</taxon>
        <taxon>Dikarya</taxon>
        <taxon>Ascomycota</taxon>
        <taxon>Saccharomycotina</taxon>
        <taxon>Saccharomycetes</taxon>
        <taxon>Saccharomycetales</taxon>
        <taxon>Saccharomycetaceae</taxon>
        <taxon>Eremothecium</taxon>
    </lineage>
</organism>
<dbReference type="InParanoid" id="G8JV36"/>
<proteinExistence type="predicted"/>